<keyword evidence="3" id="KW-0808">Transferase</keyword>
<gene>
    <name evidence="3" type="ORF">HNR50_000289</name>
</gene>
<dbReference type="Pfam" id="PF00581">
    <property type="entry name" value="Rhodanese"/>
    <property type="match status" value="1"/>
</dbReference>
<dbReference type="PROSITE" id="PS50206">
    <property type="entry name" value="RHODANESE_3"/>
    <property type="match status" value="1"/>
</dbReference>
<dbReference type="InterPro" id="IPR058840">
    <property type="entry name" value="AAA_SelU"/>
</dbReference>
<dbReference type="PANTHER" id="PTHR30401:SF0">
    <property type="entry name" value="TRNA 2-SELENOURIDINE SYNTHASE"/>
    <property type="match status" value="1"/>
</dbReference>
<dbReference type="InterPro" id="IPR036873">
    <property type="entry name" value="Rhodanese-like_dom_sf"/>
</dbReference>
<dbReference type="EMBL" id="JACHGJ010000001">
    <property type="protein sequence ID" value="MBB6478656.1"/>
    <property type="molecule type" value="Genomic_DNA"/>
</dbReference>
<dbReference type="Pfam" id="PF26341">
    <property type="entry name" value="AAA_SelU"/>
    <property type="match status" value="1"/>
</dbReference>
<dbReference type="PANTHER" id="PTHR30401">
    <property type="entry name" value="TRNA 2-SELENOURIDINE SYNTHASE"/>
    <property type="match status" value="1"/>
</dbReference>
<dbReference type="EC" id="2.9.1.-" evidence="3"/>
<dbReference type="SUPFAM" id="SSF52540">
    <property type="entry name" value="P-loop containing nucleoside triphosphate hydrolases"/>
    <property type="match status" value="1"/>
</dbReference>
<proteinExistence type="predicted"/>
<dbReference type="AlphaFoldDB" id="A0A841R4B7"/>
<dbReference type="Proteomes" id="UP000587760">
    <property type="component" value="Unassembled WGS sequence"/>
</dbReference>
<protein>
    <submittedName>
        <fullName evidence="3">tRNA 2-selenouridine synthase</fullName>
        <ecNumber evidence="3">2.9.1.-</ecNumber>
    </submittedName>
</protein>
<organism evidence="3 4">
    <name type="scientific">Spirochaeta isovalerica</name>
    <dbReference type="NCBI Taxonomy" id="150"/>
    <lineage>
        <taxon>Bacteria</taxon>
        <taxon>Pseudomonadati</taxon>
        <taxon>Spirochaetota</taxon>
        <taxon>Spirochaetia</taxon>
        <taxon>Spirochaetales</taxon>
        <taxon>Spirochaetaceae</taxon>
        <taxon>Spirochaeta</taxon>
    </lineage>
</organism>
<dbReference type="NCBIfam" id="NF008750">
    <property type="entry name" value="PRK11784.1-2"/>
    <property type="match status" value="1"/>
</dbReference>
<dbReference type="SUPFAM" id="SSF52821">
    <property type="entry name" value="Rhodanese/Cell cycle control phosphatase"/>
    <property type="match status" value="1"/>
</dbReference>
<feature type="domain" description="Rhodanese" evidence="2">
    <location>
        <begin position="13"/>
        <end position="134"/>
    </location>
</feature>
<evidence type="ECO:0000313" key="3">
    <source>
        <dbReference type="EMBL" id="MBB6478656.1"/>
    </source>
</evidence>
<keyword evidence="4" id="KW-1185">Reference proteome</keyword>
<dbReference type="Gene3D" id="3.40.250.10">
    <property type="entry name" value="Rhodanese-like domain"/>
    <property type="match status" value="1"/>
</dbReference>
<dbReference type="SMART" id="SM00450">
    <property type="entry name" value="RHOD"/>
    <property type="match status" value="1"/>
</dbReference>
<reference evidence="3 4" key="1">
    <citation type="submission" date="2020-08" db="EMBL/GenBank/DDBJ databases">
        <title>Genomic Encyclopedia of Type Strains, Phase IV (KMG-IV): sequencing the most valuable type-strain genomes for metagenomic binning, comparative biology and taxonomic classification.</title>
        <authorList>
            <person name="Goeker M."/>
        </authorList>
    </citation>
    <scope>NUCLEOTIDE SEQUENCE [LARGE SCALE GENOMIC DNA]</scope>
    <source>
        <strain evidence="3 4">DSM 2461</strain>
    </source>
</reference>
<name>A0A841R4B7_9SPIO</name>
<keyword evidence="1" id="KW-0711">Selenium</keyword>
<dbReference type="GO" id="GO:0002098">
    <property type="term" value="P:tRNA wobble uridine modification"/>
    <property type="evidence" value="ECO:0007669"/>
    <property type="project" value="InterPro"/>
</dbReference>
<dbReference type="NCBIfam" id="TIGR03167">
    <property type="entry name" value="tRNA_sel_U_synt"/>
    <property type="match status" value="1"/>
</dbReference>
<dbReference type="GO" id="GO:0043828">
    <property type="term" value="F:tRNA 2-selenouridine synthase activity"/>
    <property type="evidence" value="ECO:0007669"/>
    <property type="project" value="InterPro"/>
</dbReference>
<accession>A0A841R4B7</accession>
<evidence type="ECO:0000313" key="4">
    <source>
        <dbReference type="Proteomes" id="UP000587760"/>
    </source>
</evidence>
<sequence length="343" mass="38540">MINNTDLETILHLRSNIPLIDVRSPCEFEKGHIPGSLNIPLFTNEERAEIGTLYKEEGQEKAIELGETYAIPRIDWYLSRVKEASSSDHVALYCYRGGMRSGRFSELLDSRGWNVSRLTGGYKSYRRKAKERFAEDLPLLILGGKTGSGKTEVLIELRKKGEAVIDLEGLASHRGSAFGNIGLDEQPTTEQFENNLYEKILEIGDRKPLWLEDESAGIGRIFLPDDLFATMRRSPMVVLDIPSDIRVERLCREYTQWGKEPLLDAVTRITRRLGGDRAAKAIDAIEKDNLSAAASIVLGYYDKCYDYGMNKDGQRICGSIKLETGNPSEAAEELLKLKDSLFP</sequence>
<dbReference type="InterPro" id="IPR001763">
    <property type="entry name" value="Rhodanese-like_dom"/>
</dbReference>
<dbReference type="InterPro" id="IPR027417">
    <property type="entry name" value="P-loop_NTPase"/>
</dbReference>
<comment type="caution">
    <text evidence="3">The sequence shown here is derived from an EMBL/GenBank/DDBJ whole genome shotgun (WGS) entry which is preliminary data.</text>
</comment>
<evidence type="ECO:0000256" key="1">
    <source>
        <dbReference type="ARBA" id="ARBA00023266"/>
    </source>
</evidence>
<evidence type="ECO:0000259" key="2">
    <source>
        <dbReference type="PROSITE" id="PS50206"/>
    </source>
</evidence>
<dbReference type="RefSeq" id="WP_184742695.1">
    <property type="nucleotide sequence ID" value="NZ_JACHGJ010000001.1"/>
</dbReference>
<dbReference type="InterPro" id="IPR017582">
    <property type="entry name" value="SelU"/>
</dbReference>